<dbReference type="eggNOG" id="ENOG5032B6J">
    <property type="taxonomic scope" value="Bacteria"/>
</dbReference>
<name>A0A075WQ27_9BACT</name>
<reference evidence="2 3" key="1">
    <citation type="journal article" date="2015" name="Genome Announc.">
        <title>Genome Sequence of a Sulfate-Reducing Thermophilic Bacterium, Thermodesulfobacterium commune DSM 2178T (Phylum Thermodesulfobacteria).</title>
        <authorList>
            <person name="Bhatnagar S."/>
            <person name="Badger J.H."/>
            <person name="Madupu R."/>
            <person name="Khouri H.M."/>
            <person name="O'Connor E.M."/>
            <person name="Robb F.T."/>
            <person name="Ward N.L."/>
            <person name="Eisen J.A."/>
        </authorList>
    </citation>
    <scope>NUCLEOTIDE SEQUENCE [LARGE SCALE GENOMIC DNA]</scope>
    <source>
        <strain evidence="2 3">DSM 2178</strain>
    </source>
</reference>
<dbReference type="HOGENOM" id="CLU_1805242_0_0_0"/>
<protein>
    <recommendedName>
        <fullName evidence="4">Flagellar FliJ protein</fullName>
    </recommendedName>
</protein>
<proteinExistence type="predicted"/>
<evidence type="ECO:0000313" key="2">
    <source>
        <dbReference type="EMBL" id="AIH03444.1"/>
    </source>
</evidence>
<dbReference type="KEGG" id="tcm:HL41_00565"/>
<dbReference type="Gene3D" id="1.10.287.1700">
    <property type="match status" value="1"/>
</dbReference>
<feature type="coiled-coil region" evidence="1">
    <location>
        <begin position="30"/>
        <end position="106"/>
    </location>
</feature>
<dbReference type="STRING" id="289377.HL41_00565"/>
<dbReference type="PaxDb" id="289377-HL41_00565"/>
<dbReference type="RefSeq" id="WP_038063146.1">
    <property type="nucleotide sequence ID" value="NZ_CP008796.1"/>
</dbReference>
<organism evidence="2 3">
    <name type="scientific">Thermodesulfobacterium commune DSM 2178</name>
    <dbReference type="NCBI Taxonomy" id="289377"/>
    <lineage>
        <taxon>Bacteria</taxon>
        <taxon>Pseudomonadati</taxon>
        <taxon>Thermodesulfobacteriota</taxon>
        <taxon>Thermodesulfobacteria</taxon>
        <taxon>Thermodesulfobacteriales</taxon>
        <taxon>Thermodesulfobacteriaceae</taxon>
        <taxon>Thermodesulfobacterium</taxon>
    </lineage>
</organism>
<accession>A0A075WQ27</accession>
<evidence type="ECO:0008006" key="4">
    <source>
        <dbReference type="Google" id="ProtNLM"/>
    </source>
</evidence>
<dbReference type="EMBL" id="CP008796">
    <property type="protein sequence ID" value="AIH03444.1"/>
    <property type="molecule type" value="Genomic_DNA"/>
</dbReference>
<keyword evidence="3" id="KW-1185">Reference proteome</keyword>
<keyword evidence="1" id="KW-0175">Coiled coil</keyword>
<evidence type="ECO:0000256" key="1">
    <source>
        <dbReference type="SAM" id="Coils"/>
    </source>
</evidence>
<dbReference type="AlphaFoldDB" id="A0A075WQ27"/>
<dbReference type="Proteomes" id="UP000028481">
    <property type="component" value="Chromosome"/>
</dbReference>
<evidence type="ECO:0000313" key="3">
    <source>
        <dbReference type="Proteomes" id="UP000028481"/>
    </source>
</evidence>
<gene>
    <name evidence="2" type="ORF">HL41_00565</name>
</gene>
<sequence>MKNKLKVFKTLAWYKELKEEQTKAKMLHAKQVYQSLLEEKEKMIKEKEEDLKDLQTKKVLTAEELKAYLERLEVFFSEKEQLEKKIEAQKRELDLLLEELRQTHQEKRVAEVLRDKTYRLFYEEGLKNFYRQMDDLMMLKRGK</sequence>
<dbReference type="InterPro" id="IPR053716">
    <property type="entry name" value="Flag_assembly_chemotaxis_eff"/>
</dbReference>
<dbReference type="OrthoDB" id="9810983at2"/>